<keyword evidence="2 5" id="KW-0812">Transmembrane</keyword>
<evidence type="ECO:0000256" key="4">
    <source>
        <dbReference type="ARBA" id="ARBA00023136"/>
    </source>
</evidence>
<dbReference type="Proteomes" id="UP000177169">
    <property type="component" value="Unassembled WGS sequence"/>
</dbReference>
<dbReference type="GO" id="GO:0006874">
    <property type="term" value="P:intracellular calcium ion homeostasis"/>
    <property type="evidence" value="ECO:0007669"/>
    <property type="project" value="TreeGrafter"/>
</dbReference>
<reference evidence="7 8" key="1">
    <citation type="journal article" date="2016" name="Nat. Commun.">
        <title>Thousands of microbial genomes shed light on interconnected biogeochemical processes in an aquifer system.</title>
        <authorList>
            <person name="Anantharaman K."/>
            <person name="Brown C.T."/>
            <person name="Hug L.A."/>
            <person name="Sharon I."/>
            <person name="Castelle C.J."/>
            <person name="Probst A.J."/>
            <person name="Thomas B.C."/>
            <person name="Singh A."/>
            <person name="Wilkins M.J."/>
            <person name="Karaoz U."/>
            <person name="Brodie E.L."/>
            <person name="Williams K.H."/>
            <person name="Hubbard S.S."/>
            <person name="Banfield J.F."/>
        </authorList>
    </citation>
    <scope>NUCLEOTIDE SEQUENCE [LARGE SCALE GENOMIC DNA]</scope>
</reference>
<dbReference type="InterPro" id="IPR004837">
    <property type="entry name" value="NaCa_Exmemb"/>
</dbReference>
<dbReference type="STRING" id="1802505.A3D01_02040"/>
<feature type="domain" description="Sodium/calcium exchanger membrane region" evidence="6">
    <location>
        <begin position="6"/>
        <end position="146"/>
    </location>
</feature>
<evidence type="ECO:0000256" key="2">
    <source>
        <dbReference type="ARBA" id="ARBA00022692"/>
    </source>
</evidence>
<feature type="domain" description="Sodium/calcium exchanger membrane region" evidence="6">
    <location>
        <begin position="182"/>
        <end position="320"/>
    </location>
</feature>
<feature type="transmembrane region" description="Helical" evidence="5">
    <location>
        <begin position="6"/>
        <end position="27"/>
    </location>
</feature>
<evidence type="ECO:0000313" key="8">
    <source>
        <dbReference type="Proteomes" id="UP000177169"/>
    </source>
</evidence>
<comment type="subcellular location">
    <subcellularLocation>
        <location evidence="1">Membrane</location>
        <topology evidence="1">Multi-pass membrane protein</topology>
    </subcellularLocation>
</comment>
<protein>
    <recommendedName>
        <fullName evidence="6">Sodium/calcium exchanger membrane region domain-containing protein</fullName>
    </recommendedName>
</protein>
<feature type="transmembrane region" description="Helical" evidence="5">
    <location>
        <begin position="69"/>
        <end position="94"/>
    </location>
</feature>
<dbReference type="Gene3D" id="1.20.1420.30">
    <property type="entry name" value="NCX, central ion-binding region"/>
    <property type="match status" value="1"/>
</dbReference>
<dbReference type="AlphaFoldDB" id="A0A1F7Z099"/>
<comment type="caution">
    <text evidence="7">The sequence shown here is derived from an EMBL/GenBank/DDBJ whole genome shotgun (WGS) entry which is preliminary data.</text>
</comment>
<dbReference type="InterPro" id="IPR004481">
    <property type="entry name" value="K/Na/Ca-exchanger"/>
</dbReference>
<accession>A0A1F7Z099</accession>
<dbReference type="GO" id="GO:0005886">
    <property type="term" value="C:plasma membrane"/>
    <property type="evidence" value="ECO:0007669"/>
    <property type="project" value="TreeGrafter"/>
</dbReference>
<feature type="transmembrane region" description="Helical" evidence="5">
    <location>
        <begin position="34"/>
        <end position="57"/>
    </location>
</feature>
<dbReference type="GO" id="GO:0008273">
    <property type="term" value="F:calcium, potassium:sodium antiporter activity"/>
    <property type="evidence" value="ECO:0007669"/>
    <property type="project" value="TreeGrafter"/>
</dbReference>
<feature type="transmembrane region" description="Helical" evidence="5">
    <location>
        <begin position="278"/>
        <end position="296"/>
    </location>
</feature>
<evidence type="ECO:0000313" key="7">
    <source>
        <dbReference type="EMBL" id="OGM32145.1"/>
    </source>
</evidence>
<keyword evidence="4 5" id="KW-0472">Membrane</keyword>
<proteinExistence type="predicted"/>
<evidence type="ECO:0000256" key="5">
    <source>
        <dbReference type="SAM" id="Phobius"/>
    </source>
</evidence>
<dbReference type="InterPro" id="IPR044880">
    <property type="entry name" value="NCX_ion-bd_dom_sf"/>
</dbReference>
<gene>
    <name evidence="7" type="ORF">A3D01_02040</name>
</gene>
<feature type="transmembrane region" description="Helical" evidence="5">
    <location>
        <begin position="305"/>
        <end position="322"/>
    </location>
</feature>
<dbReference type="PANTHER" id="PTHR10846">
    <property type="entry name" value="SODIUM/POTASSIUM/CALCIUM EXCHANGER"/>
    <property type="match status" value="1"/>
</dbReference>
<feature type="transmembrane region" description="Helical" evidence="5">
    <location>
        <begin position="209"/>
        <end position="232"/>
    </location>
</feature>
<feature type="transmembrane region" description="Helical" evidence="5">
    <location>
        <begin position="244"/>
        <end position="266"/>
    </location>
</feature>
<dbReference type="EMBL" id="MGGR01000035">
    <property type="protein sequence ID" value="OGM32145.1"/>
    <property type="molecule type" value="Genomic_DNA"/>
</dbReference>
<evidence type="ECO:0000256" key="1">
    <source>
        <dbReference type="ARBA" id="ARBA00004141"/>
    </source>
</evidence>
<dbReference type="GO" id="GO:0005262">
    <property type="term" value="F:calcium channel activity"/>
    <property type="evidence" value="ECO:0007669"/>
    <property type="project" value="TreeGrafter"/>
</dbReference>
<feature type="transmembrane region" description="Helical" evidence="5">
    <location>
        <begin position="128"/>
        <end position="146"/>
    </location>
</feature>
<dbReference type="PANTHER" id="PTHR10846:SF8">
    <property type="entry name" value="INNER MEMBRANE PROTEIN YRBG"/>
    <property type="match status" value="1"/>
</dbReference>
<keyword evidence="3 5" id="KW-1133">Transmembrane helix</keyword>
<dbReference type="Pfam" id="PF01699">
    <property type="entry name" value="Na_Ca_ex"/>
    <property type="match status" value="2"/>
</dbReference>
<feature type="transmembrane region" description="Helical" evidence="5">
    <location>
        <begin position="106"/>
        <end position="122"/>
    </location>
</feature>
<feature type="transmembrane region" description="Helical" evidence="5">
    <location>
        <begin position="184"/>
        <end position="203"/>
    </location>
</feature>
<evidence type="ECO:0000259" key="6">
    <source>
        <dbReference type="Pfam" id="PF01699"/>
    </source>
</evidence>
<organism evidence="7 8">
    <name type="scientific">Candidatus Woesebacteria bacterium RIFCSPHIGHO2_02_FULL_39_13</name>
    <dbReference type="NCBI Taxonomy" id="1802505"/>
    <lineage>
        <taxon>Bacteria</taxon>
        <taxon>Candidatus Woeseibacteriota</taxon>
    </lineage>
</organism>
<name>A0A1F7Z099_9BACT</name>
<evidence type="ECO:0000256" key="3">
    <source>
        <dbReference type="ARBA" id="ARBA00022989"/>
    </source>
</evidence>
<sequence length="323" mass="35552">MIAGLILLIVILSLILIKSAEMVIVAVRRIARSITVGVFGVSAVILALGTSLPELFVGITSALEGSPNLAFGVILGSNIANTALVGGFAALFVGKVLVHGEYLKRDVAIALLAGISPMFLALDKSISRVDGLILLMVYFAYTTGFFKRRYEEIGKEQAEESFIYRVFKRFNHVNSERNKEFGRLFLGLALLIFSADMIVKFSVNLAELANIPLFLVGLFILAIGTSLPELAFSIRSLEDHEPSMFFGNILGSIIANSTLIVGVTTLISPVNLIAFDEYLVASIFFLIIFSLFWFFIRSKHKLERWEAGLLIILYIIFAIVEFV</sequence>